<evidence type="ECO:0000256" key="1">
    <source>
        <dbReference type="ARBA" id="ARBA00004141"/>
    </source>
</evidence>
<feature type="compositionally biased region" description="Pro residues" evidence="6">
    <location>
        <begin position="29"/>
        <end position="41"/>
    </location>
</feature>
<evidence type="ECO:0000256" key="3">
    <source>
        <dbReference type="ARBA" id="ARBA00022692"/>
    </source>
</evidence>
<evidence type="ECO:0000256" key="4">
    <source>
        <dbReference type="ARBA" id="ARBA00022989"/>
    </source>
</evidence>
<keyword evidence="10" id="KW-1185">Reference proteome</keyword>
<feature type="transmembrane region" description="Helical" evidence="7">
    <location>
        <begin position="165"/>
        <end position="187"/>
    </location>
</feature>
<accession>A0AAF0Y2W3</accession>
<proteinExistence type="inferred from homology"/>
<feature type="region of interest" description="Disordered" evidence="6">
    <location>
        <begin position="1"/>
        <end position="43"/>
    </location>
</feature>
<feature type="domain" description="Amino acid transporter transmembrane" evidence="8">
    <location>
        <begin position="90"/>
        <end position="480"/>
    </location>
</feature>
<evidence type="ECO:0000256" key="5">
    <source>
        <dbReference type="ARBA" id="ARBA00023136"/>
    </source>
</evidence>
<dbReference type="Proteomes" id="UP000827549">
    <property type="component" value="Chromosome 2"/>
</dbReference>
<gene>
    <name evidence="9" type="primary">mtr_0</name>
    <name evidence="9" type="ORF">LOC62_02G002579</name>
</gene>
<dbReference type="AlphaFoldDB" id="A0AAF0Y2W3"/>
<evidence type="ECO:0000313" key="10">
    <source>
        <dbReference type="Proteomes" id="UP000827549"/>
    </source>
</evidence>
<organism evidence="9 10">
    <name type="scientific">Vanrija pseudolonga</name>
    <dbReference type="NCBI Taxonomy" id="143232"/>
    <lineage>
        <taxon>Eukaryota</taxon>
        <taxon>Fungi</taxon>
        <taxon>Dikarya</taxon>
        <taxon>Basidiomycota</taxon>
        <taxon>Agaricomycotina</taxon>
        <taxon>Tremellomycetes</taxon>
        <taxon>Trichosporonales</taxon>
        <taxon>Trichosporonaceae</taxon>
        <taxon>Vanrija</taxon>
    </lineage>
</organism>
<evidence type="ECO:0000313" key="9">
    <source>
        <dbReference type="EMBL" id="WOO79042.1"/>
    </source>
</evidence>
<protein>
    <submittedName>
        <fullName evidence="9">N amino acid transport system protein</fullName>
    </submittedName>
</protein>
<name>A0AAF0Y2W3_9TREE</name>
<feature type="transmembrane region" description="Helical" evidence="7">
    <location>
        <begin position="422"/>
        <end position="440"/>
    </location>
</feature>
<dbReference type="GO" id="GO:0015179">
    <property type="term" value="F:L-amino acid transmembrane transporter activity"/>
    <property type="evidence" value="ECO:0007669"/>
    <property type="project" value="TreeGrafter"/>
</dbReference>
<feature type="transmembrane region" description="Helical" evidence="7">
    <location>
        <begin position="307"/>
        <end position="329"/>
    </location>
</feature>
<dbReference type="GeneID" id="87805826"/>
<evidence type="ECO:0000256" key="2">
    <source>
        <dbReference type="ARBA" id="ARBA00008066"/>
    </source>
</evidence>
<feature type="transmembrane region" description="Helical" evidence="7">
    <location>
        <begin position="225"/>
        <end position="245"/>
    </location>
</feature>
<dbReference type="EMBL" id="CP086715">
    <property type="protein sequence ID" value="WOO79042.1"/>
    <property type="molecule type" value="Genomic_DNA"/>
</dbReference>
<feature type="transmembrane region" description="Helical" evidence="7">
    <location>
        <begin position="461"/>
        <end position="483"/>
    </location>
</feature>
<dbReference type="RefSeq" id="XP_062625074.1">
    <property type="nucleotide sequence ID" value="XM_062769090.1"/>
</dbReference>
<dbReference type="GO" id="GO:0016020">
    <property type="term" value="C:membrane"/>
    <property type="evidence" value="ECO:0007669"/>
    <property type="project" value="UniProtKB-SubCell"/>
</dbReference>
<feature type="transmembrane region" description="Helical" evidence="7">
    <location>
        <begin position="193"/>
        <end position="213"/>
    </location>
</feature>
<feature type="transmembrane region" description="Helical" evidence="7">
    <location>
        <begin position="275"/>
        <end position="295"/>
    </location>
</feature>
<evidence type="ECO:0000256" key="6">
    <source>
        <dbReference type="SAM" id="MobiDB-lite"/>
    </source>
</evidence>
<reference evidence="9" key="1">
    <citation type="submission" date="2023-10" db="EMBL/GenBank/DDBJ databases">
        <authorList>
            <person name="Noh H."/>
        </authorList>
    </citation>
    <scope>NUCLEOTIDE SEQUENCE</scope>
    <source>
        <strain evidence="9">DUCC4014</strain>
    </source>
</reference>
<feature type="compositionally biased region" description="Low complexity" evidence="6">
    <location>
        <begin position="19"/>
        <end position="28"/>
    </location>
</feature>
<comment type="subcellular location">
    <subcellularLocation>
        <location evidence="1">Membrane</location>
        <topology evidence="1">Multi-pass membrane protein</topology>
    </subcellularLocation>
</comment>
<dbReference type="PANTHER" id="PTHR22950">
    <property type="entry name" value="AMINO ACID TRANSPORTER"/>
    <property type="match status" value="1"/>
</dbReference>
<keyword evidence="5 7" id="KW-0472">Membrane</keyword>
<dbReference type="InterPro" id="IPR013057">
    <property type="entry name" value="AA_transpt_TM"/>
</dbReference>
<feature type="transmembrane region" description="Helical" evidence="7">
    <location>
        <begin position="395"/>
        <end position="416"/>
    </location>
</feature>
<evidence type="ECO:0000259" key="8">
    <source>
        <dbReference type="Pfam" id="PF01490"/>
    </source>
</evidence>
<keyword evidence="3 7" id="KW-0812">Transmembrane</keyword>
<sequence length="506" mass="53585">MTRESSRASSSSADRRARGAGARGASPSAPSPDSPSRPLLPPLKHHTAQHIEHYGAVDDDAGESRITVHDAVFGDLEDGGPDYRGVTPAGAFVLMAKANFGLGVLAIPSVFDKLGLLPGIAAIVGIQAMYTWSASFIGPFKIAHPEVYSLGDAAYVFAGKRGKEFFGLMFIVFFVFCAAAALVGVSVGLNAVTSHGACTALFVALAAVVGWALSSIRTLSDVSWVGWAGLVSILSAVITLTVAVATQDRPASAPPHGAWDKNFKLVGHPSFVETMGALNVILFSSASSPIYYGIVSEMKDPHKFTKPVLSTYAFLTSFYVVVGSVVYFFCGQYVASPALGSAGLFLKKVCYGLALPGLCASLTIFNHVSAKVIFVRLLSGTRHLAANTTRHWATWLGCTFGAMLAAYLIASAIPIFSSLIELSGAIFCPITAIAPMILGWNHDHIWAKRDTALSRRERATAAINTLILVLCVFLTVAGVYAAVVDLFRETKFTRPWSCENNSGPVA</sequence>
<evidence type="ECO:0000256" key="7">
    <source>
        <dbReference type="SAM" id="Phobius"/>
    </source>
</evidence>
<keyword evidence="4 7" id="KW-1133">Transmembrane helix</keyword>
<dbReference type="Pfam" id="PF01490">
    <property type="entry name" value="Aa_trans"/>
    <property type="match status" value="1"/>
</dbReference>
<feature type="transmembrane region" description="Helical" evidence="7">
    <location>
        <begin position="349"/>
        <end position="374"/>
    </location>
</feature>
<dbReference type="PANTHER" id="PTHR22950:SF683">
    <property type="entry name" value="AMINO ACID TRANSPORTER (EUROFUNG)"/>
    <property type="match status" value="1"/>
</dbReference>
<comment type="similarity">
    <text evidence="2">Belongs to the amino acid/polyamine transporter 2 family.</text>
</comment>